<dbReference type="Pfam" id="PF20014">
    <property type="entry name" value="GAP1-M"/>
    <property type="match status" value="1"/>
</dbReference>
<proteinExistence type="predicted"/>
<dbReference type="EMBL" id="JAGEOK010000001">
    <property type="protein sequence ID" value="MBO2436088.1"/>
    <property type="molecule type" value="Genomic_DNA"/>
</dbReference>
<organism evidence="3 4">
    <name type="scientific">Actinomadura nitritigenes</name>
    <dbReference type="NCBI Taxonomy" id="134602"/>
    <lineage>
        <taxon>Bacteria</taxon>
        <taxon>Bacillati</taxon>
        <taxon>Actinomycetota</taxon>
        <taxon>Actinomycetes</taxon>
        <taxon>Streptosporangiales</taxon>
        <taxon>Thermomonosporaceae</taxon>
        <taxon>Actinomadura</taxon>
    </lineage>
</organism>
<comment type="caution">
    <text evidence="3">The sequence shown here is derived from an EMBL/GenBank/DDBJ whole genome shotgun (WGS) entry which is preliminary data.</text>
</comment>
<sequence>MAWQLHYTSARRGPTGRAGFQFVAETPGLPDGVRAAVTPYLSYRPPPDAPLSPDDAELDRFPVSLLYDRVDGRPLLLRCRYLGRDYSGRYGNFFAHAVVADPDELEGLRPAELWHAPMWAPLPGDGDLGELDDLAPGAALDPESLAEWLAGSGPPDAYGTLARLVDAVAGVLGRGHGRIVLVAADVELIARWIAVVSYSLPVAAAERLSFVTYTADPDGAAQRLVGTTPDVWNAVRHHASHALAVDLHGGLGGAGGASRFARTVAACWRDADFPALDALGELALPDGAAPCDPAALEGAAALLALCRRDAPVTPGEESAAGALLSRPGAVVPDWVWRDLAPGVASMGLELALAVHERALAAGATGVARDCAARIAVLALSDPAARDRMPELPERADELEPRVARALADAPDLAEVAAVAAVAARAGTRVDLEGLAAAAAEKARLGAADLPAAYRACPASARSALLEGAITGLAEAGARERAAALTPGACDLLHEHAAESLRAVPAVAVPVLASVGRRDRRRRIEATAGLLRLKGADVEAALAEVWAVPPTAAECADLLDALGKEPAASPTLAALPSRTFERAGSDALADAQSLRLAALVPSVLPGGRAAADAAAVRAYADAITASRPGEAARAMDALARAQGASARLVGEAFEAAARRLCRRPPAFRAALLAAVPAPLRARIAARWTAELPARARAGRAQLRGADVERRNDLIEIVLRLRTRGITEPDLESWARGAAGRWLAARQLDARLADRPELRAALQDLLAGDEGR</sequence>
<feature type="domain" description="GTPase-associated protein 1 middle" evidence="2">
    <location>
        <begin position="145"/>
        <end position="243"/>
    </location>
</feature>
<dbReference type="Proteomes" id="UP000666915">
    <property type="component" value="Unassembled WGS sequence"/>
</dbReference>
<keyword evidence="4" id="KW-1185">Reference proteome</keyword>
<dbReference type="Pfam" id="PF20013">
    <property type="entry name" value="GAP1-N2"/>
    <property type="match status" value="1"/>
</dbReference>
<evidence type="ECO:0008006" key="5">
    <source>
        <dbReference type="Google" id="ProtNLM"/>
    </source>
</evidence>
<protein>
    <recommendedName>
        <fullName evidence="5">LigA protein</fullName>
    </recommendedName>
</protein>
<dbReference type="RefSeq" id="WP_208264382.1">
    <property type="nucleotide sequence ID" value="NZ_JAGEOK010000001.1"/>
</dbReference>
<evidence type="ECO:0000259" key="1">
    <source>
        <dbReference type="Pfam" id="PF20013"/>
    </source>
</evidence>
<name>A0ABS3QRI6_9ACTN</name>
<evidence type="ECO:0000313" key="4">
    <source>
        <dbReference type="Proteomes" id="UP000666915"/>
    </source>
</evidence>
<feature type="domain" description="GTPase-associated protein 1 N-terminal" evidence="1">
    <location>
        <begin position="1"/>
        <end position="134"/>
    </location>
</feature>
<reference evidence="3 4" key="1">
    <citation type="submission" date="2021-03" db="EMBL/GenBank/DDBJ databases">
        <authorList>
            <person name="Kanchanasin P."/>
            <person name="Saeng-In P."/>
            <person name="Phongsopitanun W."/>
            <person name="Yuki M."/>
            <person name="Kudo T."/>
            <person name="Ohkuma M."/>
            <person name="Tanasupawat S."/>
        </authorList>
    </citation>
    <scope>NUCLEOTIDE SEQUENCE [LARGE SCALE GENOMIC DNA]</scope>
    <source>
        <strain evidence="3 4">L46</strain>
    </source>
</reference>
<gene>
    <name evidence="3" type="ORF">J4557_01015</name>
</gene>
<accession>A0ABS3QRI6</accession>
<dbReference type="InterPro" id="IPR045401">
    <property type="entry name" value="GAP1-M"/>
</dbReference>
<evidence type="ECO:0000259" key="2">
    <source>
        <dbReference type="Pfam" id="PF20014"/>
    </source>
</evidence>
<dbReference type="InterPro" id="IPR045402">
    <property type="entry name" value="GAP1-N2"/>
</dbReference>
<evidence type="ECO:0000313" key="3">
    <source>
        <dbReference type="EMBL" id="MBO2436088.1"/>
    </source>
</evidence>